<dbReference type="AlphaFoldDB" id="A0A1M5H9J4"/>
<dbReference type="EMBL" id="FQVN01000006">
    <property type="protein sequence ID" value="SHG12422.1"/>
    <property type="molecule type" value="Genomic_DNA"/>
</dbReference>
<dbReference type="OrthoDB" id="3396976at2"/>
<dbReference type="Proteomes" id="UP000184501">
    <property type="component" value="Unassembled WGS sequence"/>
</dbReference>
<dbReference type="STRING" id="2017.SAMN05444320_106455"/>
<reference evidence="1 2" key="1">
    <citation type="submission" date="2016-11" db="EMBL/GenBank/DDBJ databases">
        <authorList>
            <person name="Jaros S."/>
            <person name="Januszkiewicz K."/>
            <person name="Wedrychowicz H."/>
        </authorList>
    </citation>
    <scope>NUCLEOTIDE SEQUENCE [LARGE SCALE GENOMIC DNA]</scope>
    <source>
        <strain evidence="1 2">DSM 44523</strain>
    </source>
</reference>
<evidence type="ECO:0000313" key="1">
    <source>
        <dbReference type="EMBL" id="SHG12422.1"/>
    </source>
</evidence>
<sequence>MATTSAVIRISLGSFVDYSVGTGSVRISTVTQQRRLYDNPTVFGLSFYPRIINAIRAGRARGDDLAALAPVVEAARPPQRPHYEAVAEGWLECTRHWKPAVVPVGSTRWRSGDLDLGITPHLGLQEPNGRTHVVFLYVKDRPLTRDGATVALRLLERHRDVLLPGAEPLVIDVRRHRHHRLTARANRAKLDAWIDGEVAAYTAHWSSAAVA</sequence>
<dbReference type="RefSeq" id="WP_143174276.1">
    <property type="nucleotide sequence ID" value="NZ_FQVN01000006.1"/>
</dbReference>
<keyword evidence="2" id="KW-1185">Reference proteome</keyword>
<accession>A0A1M5H9J4</accession>
<name>A0A1M5H9J4_STRHI</name>
<gene>
    <name evidence="1" type="ORF">SAMN05444320_106455</name>
</gene>
<proteinExistence type="predicted"/>
<evidence type="ECO:0000313" key="2">
    <source>
        <dbReference type="Proteomes" id="UP000184501"/>
    </source>
</evidence>
<organism evidence="1 2">
    <name type="scientific">Streptoalloteichus hindustanus</name>
    <dbReference type="NCBI Taxonomy" id="2017"/>
    <lineage>
        <taxon>Bacteria</taxon>
        <taxon>Bacillati</taxon>
        <taxon>Actinomycetota</taxon>
        <taxon>Actinomycetes</taxon>
        <taxon>Pseudonocardiales</taxon>
        <taxon>Pseudonocardiaceae</taxon>
        <taxon>Streptoalloteichus</taxon>
    </lineage>
</organism>
<protein>
    <submittedName>
        <fullName evidence="1">Uncharacterized protein</fullName>
    </submittedName>
</protein>